<dbReference type="PROSITE" id="PS50893">
    <property type="entry name" value="ABC_TRANSPORTER_2"/>
    <property type="match status" value="2"/>
</dbReference>
<evidence type="ECO:0000256" key="1">
    <source>
        <dbReference type="ARBA" id="ARBA00004141"/>
    </source>
</evidence>
<evidence type="ECO:0000313" key="13">
    <source>
        <dbReference type="Proteomes" id="UP001500804"/>
    </source>
</evidence>
<dbReference type="SUPFAM" id="SSF52540">
    <property type="entry name" value="P-loop containing nucleoside triphosphate hydrolases"/>
    <property type="match status" value="2"/>
</dbReference>
<dbReference type="Pfam" id="PF09991">
    <property type="entry name" value="DUF2232"/>
    <property type="match status" value="1"/>
</dbReference>
<evidence type="ECO:0000256" key="10">
    <source>
        <dbReference type="SAM" id="Phobius"/>
    </source>
</evidence>
<feature type="transmembrane region" description="Helical" evidence="10">
    <location>
        <begin position="164"/>
        <end position="187"/>
    </location>
</feature>
<protein>
    <recommendedName>
        <fullName evidence="11">ABC transporter domain-containing protein</fullName>
    </recommendedName>
</protein>
<feature type="domain" description="ABC transporter" evidence="11">
    <location>
        <begin position="221"/>
        <end position="463"/>
    </location>
</feature>
<dbReference type="CDD" id="cd03225">
    <property type="entry name" value="ABC_cobalt_CbiO_domain1"/>
    <property type="match status" value="2"/>
</dbReference>
<evidence type="ECO:0000256" key="9">
    <source>
        <dbReference type="SAM" id="MobiDB-lite"/>
    </source>
</evidence>
<feature type="domain" description="ABC transporter" evidence="11">
    <location>
        <begin position="467"/>
        <end position="692"/>
    </location>
</feature>
<dbReference type="Gene3D" id="3.40.50.300">
    <property type="entry name" value="P-loop containing nucleotide triphosphate hydrolases"/>
    <property type="match status" value="2"/>
</dbReference>
<gene>
    <name evidence="12" type="ORF">GCM10023320_40580</name>
</gene>
<feature type="transmembrane region" description="Helical" evidence="10">
    <location>
        <begin position="778"/>
        <end position="806"/>
    </location>
</feature>
<feature type="transmembrane region" description="Helical" evidence="10">
    <location>
        <begin position="46"/>
        <end position="63"/>
    </location>
</feature>
<reference evidence="13" key="1">
    <citation type="journal article" date="2019" name="Int. J. Syst. Evol. Microbiol.">
        <title>The Global Catalogue of Microorganisms (GCM) 10K type strain sequencing project: providing services to taxonomists for standard genome sequencing and annotation.</title>
        <authorList>
            <consortium name="The Broad Institute Genomics Platform"/>
            <consortium name="The Broad Institute Genome Sequencing Center for Infectious Disease"/>
            <person name="Wu L."/>
            <person name="Ma J."/>
        </authorList>
    </citation>
    <scope>NUCLEOTIDE SEQUENCE [LARGE SCALE GENOMIC DNA]</scope>
    <source>
        <strain evidence="13">JCM 18302</strain>
    </source>
</reference>
<comment type="subcellular location">
    <subcellularLocation>
        <location evidence="1">Membrane</location>
        <topology evidence="1">Multi-pass membrane protein</topology>
    </subcellularLocation>
</comment>
<comment type="similarity">
    <text evidence="2">Belongs to the ABC transporter superfamily.</text>
</comment>
<feature type="region of interest" description="Disordered" evidence="9">
    <location>
        <begin position="674"/>
        <end position="704"/>
    </location>
</feature>
<evidence type="ECO:0000256" key="5">
    <source>
        <dbReference type="ARBA" id="ARBA00022741"/>
    </source>
</evidence>
<dbReference type="PANTHER" id="PTHR43553:SF24">
    <property type="entry name" value="ENERGY-COUPLING FACTOR TRANSPORTER ATP-BINDING PROTEIN ECFA1"/>
    <property type="match status" value="1"/>
</dbReference>
<keyword evidence="13" id="KW-1185">Reference proteome</keyword>
<feature type="transmembrane region" description="Helical" evidence="10">
    <location>
        <begin position="812"/>
        <end position="835"/>
    </location>
</feature>
<dbReference type="InterPro" id="IPR027417">
    <property type="entry name" value="P-loop_NTPase"/>
</dbReference>
<feature type="transmembrane region" description="Helical" evidence="10">
    <location>
        <begin position="98"/>
        <end position="118"/>
    </location>
</feature>
<evidence type="ECO:0000256" key="4">
    <source>
        <dbReference type="ARBA" id="ARBA00022692"/>
    </source>
</evidence>
<sequence>MEIAEGAALGDLAAAMCVLTRLVPAGDAGTLLAAFPLAVLGYRRRARVCAIAVTTAFTVAFLGGGIHSATTAVGAGALGSLIGIGLRRGWSVPRIVGTGALAIGVPASGLAVGVLSVFTDLRVLALAQLTNAGAGVVRLAEAAGLPRPVLDVGQGIVSFAVTRWWLLLPVLMTVAVLVWVLLATMAFRSPVRRVQPLLPRTTVGDLDAPATPGTVVAPLPLRLAGVGVRYDGSARTALAGVDLTLEKGRFLVVTGPNGSGKSTLGRVLAGQSPSEGSVDRPGSAGLGAPGGTGVIFQRPESQVLGVRVVDDLLWGTGNADTDDPDTDDPDTDDPDTDDPGTDVDGLLARVGLDGFADRETSTLSGGELQRLAVAGLLARRPSLVISDESTAMLDPAGRADVLELMHGLVRDDGVTVVHISHTDEPAADQTIDLGTRHCGDDQLPPAKTIGAASWRSVEHIRGARVEVRGANLVHDAGTPWEHQVLTGVDLDIPAGHTVLVTGPNGAGKSTLAWMLAGLLAPTAGTVTLDGRPLHNGRDGSLLGVQHPRLAMLRATACDDVRDAAGTDEETAHAALRAVGLDPDRFCDRPVHELSGGEQRRVVLAGLLAAHPRVLVLDEPLAGLDKAAKNVVREALHALRAAGVTLIIVTHDTAALADLADMTLTIADGRVDGRPAAPPLDASPPDRTALDRGATPALPSQPTWSRPRRVRTVMRTLPGSSPAHQLWAGTKIGVLLAIAVVLAVDPSWPTLAAAALVLAAWAVAGRVPRGAWPKPSPWLLLWFGSVALVALGNEPPLVSVLGFTISLGGLNQAALFLGIGLMSLIGVTILVWTTPISAIPPLLQRLTRWGRHLRIHLARSSAAVALGLRLAPMLLDDSRTILHLLGQRQRSRPGDRESWRQRLGQFTHGAFIACAAAVRRAAETGDALTARGGIGTIAGPDQCPGIHDGLAALFAAGILTVGVLL</sequence>
<dbReference type="Proteomes" id="UP001500804">
    <property type="component" value="Unassembled WGS sequence"/>
</dbReference>
<dbReference type="Pfam" id="PF00005">
    <property type="entry name" value="ABC_tran"/>
    <property type="match status" value="2"/>
</dbReference>
<accession>A0ABP9NLR7</accession>
<keyword evidence="7 10" id="KW-1133">Transmembrane helix</keyword>
<comment type="caution">
    <text evidence="12">The sequence shown here is derived from an EMBL/GenBank/DDBJ whole genome shotgun (WGS) entry which is preliminary data.</text>
</comment>
<dbReference type="CDD" id="cd16914">
    <property type="entry name" value="EcfT"/>
    <property type="match status" value="1"/>
</dbReference>
<proteinExistence type="inferred from homology"/>
<evidence type="ECO:0000256" key="2">
    <source>
        <dbReference type="ARBA" id="ARBA00005417"/>
    </source>
</evidence>
<dbReference type="SMART" id="SM00382">
    <property type="entry name" value="AAA"/>
    <property type="match status" value="2"/>
</dbReference>
<keyword evidence="4 10" id="KW-0812">Transmembrane</keyword>
<evidence type="ECO:0000259" key="11">
    <source>
        <dbReference type="PROSITE" id="PS50893"/>
    </source>
</evidence>
<keyword evidence="6" id="KW-0067">ATP-binding</keyword>
<keyword evidence="3" id="KW-0813">Transport</keyword>
<dbReference type="InterPro" id="IPR003593">
    <property type="entry name" value="AAA+_ATPase"/>
</dbReference>
<feature type="transmembrane region" description="Helical" evidence="10">
    <location>
        <begin position="749"/>
        <end position="766"/>
    </location>
</feature>
<name>A0ABP9NLR7_9PSEU</name>
<feature type="region of interest" description="Disordered" evidence="9">
    <location>
        <begin position="315"/>
        <end position="342"/>
    </location>
</feature>
<evidence type="ECO:0000256" key="3">
    <source>
        <dbReference type="ARBA" id="ARBA00022448"/>
    </source>
</evidence>
<evidence type="ECO:0000256" key="7">
    <source>
        <dbReference type="ARBA" id="ARBA00022989"/>
    </source>
</evidence>
<keyword evidence="5" id="KW-0547">Nucleotide-binding</keyword>
<dbReference type="PROSITE" id="PS00211">
    <property type="entry name" value="ABC_TRANSPORTER_1"/>
    <property type="match status" value="2"/>
</dbReference>
<feature type="transmembrane region" description="Helical" evidence="10">
    <location>
        <begin position="12"/>
        <end position="39"/>
    </location>
</feature>
<dbReference type="InterPro" id="IPR015856">
    <property type="entry name" value="ABC_transpr_CbiO/EcfA_su"/>
</dbReference>
<evidence type="ECO:0000256" key="8">
    <source>
        <dbReference type="ARBA" id="ARBA00023136"/>
    </source>
</evidence>
<dbReference type="Pfam" id="PF02361">
    <property type="entry name" value="CbiQ"/>
    <property type="match status" value="1"/>
</dbReference>
<feature type="compositionally biased region" description="Acidic residues" evidence="9">
    <location>
        <begin position="320"/>
        <end position="341"/>
    </location>
</feature>
<dbReference type="InterPro" id="IPR003339">
    <property type="entry name" value="ABC/ECF_trnsptr_transmembrane"/>
</dbReference>
<evidence type="ECO:0000256" key="6">
    <source>
        <dbReference type="ARBA" id="ARBA00022840"/>
    </source>
</evidence>
<organism evidence="12 13">
    <name type="scientific">Pseudonocardia adelaidensis</name>
    <dbReference type="NCBI Taxonomy" id="648754"/>
    <lineage>
        <taxon>Bacteria</taxon>
        <taxon>Bacillati</taxon>
        <taxon>Actinomycetota</taxon>
        <taxon>Actinomycetes</taxon>
        <taxon>Pseudonocardiales</taxon>
        <taxon>Pseudonocardiaceae</taxon>
        <taxon>Pseudonocardia</taxon>
    </lineage>
</organism>
<dbReference type="InterPro" id="IPR018710">
    <property type="entry name" value="DUF2232"/>
</dbReference>
<dbReference type="InterPro" id="IPR003439">
    <property type="entry name" value="ABC_transporter-like_ATP-bd"/>
</dbReference>
<feature type="transmembrane region" description="Helical" evidence="10">
    <location>
        <begin position="725"/>
        <end position="743"/>
    </location>
</feature>
<keyword evidence="8 10" id="KW-0472">Membrane</keyword>
<dbReference type="InterPro" id="IPR050095">
    <property type="entry name" value="ECF_ABC_transporter_ATP-bd"/>
</dbReference>
<evidence type="ECO:0000313" key="12">
    <source>
        <dbReference type="EMBL" id="GAA5125760.1"/>
    </source>
</evidence>
<dbReference type="EMBL" id="BAABJO010000014">
    <property type="protein sequence ID" value="GAA5125760.1"/>
    <property type="molecule type" value="Genomic_DNA"/>
</dbReference>
<feature type="region of interest" description="Disordered" evidence="9">
    <location>
        <begin position="262"/>
        <end position="291"/>
    </location>
</feature>
<dbReference type="InterPro" id="IPR017871">
    <property type="entry name" value="ABC_transporter-like_CS"/>
</dbReference>
<dbReference type="PANTHER" id="PTHR43553">
    <property type="entry name" value="HEAVY METAL TRANSPORTER"/>
    <property type="match status" value="1"/>
</dbReference>